<evidence type="ECO:0000313" key="1">
    <source>
        <dbReference type="EMBL" id="KAI4377859.1"/>
    </source>
</evidence>
<accession>A0ACB9RG70</accession>
<reference evidence="2" key="1">
    <citation type="journal article" date="2023" name="Front. Plant Sci.">
        <title>Chromosomal-level genome assembly of Melastoma candidum provides insights into trichome evolution.</title>
        <authorList>
            <person name="Zhong Y."/>
            <person name="Wu W."/>
            <person name="Sun C."/>
            <person name="Zou P."/>
            <person name="Liu Y."/>
            <person name="Dai S."/>
            <person name="Zhou R."/>
        </authorList>
    </citation>
    <scope>NUCLEOTIDE SEQUENCE [LARGE SCALE GENOMIC DNA]</scope>
</reference>
<protein>
    <submittedName>
        <fullName evidence="1">Uncharacterized protein</fullName>
    </submittedName>
</protein>
<gene>
    <name evidence="1" type="ORF">MLD38_015426</name>
</gene>
<sequence length="367" mass="40114">MSSVSSREARRRKIKERSSDRLALITGRIQTLPPSADSSLHSVDVSPSEVNKASTTSAALHRDNRVGDFNDVVVNPSQDNSESPLQKSRTDQECKDEAPILQANDAQKSSLSSPTSQEVSDPVLHEGPRVSERNDDPEPSVSSPLSREVSHPVIHSEAPISERNDDPEPSPSSSLSREVSHSVVHSEPPILELNDDPEPLLPSPVSREAPRPVLPPEPPASWLPDQLKSFSFSPYELRSAIDRTARARMLCSVSVAVLVVLSYMGFPLLGSKVIRSVLMFRPLYLVLLTNITLVVARMILTQQSEIAWSVNGEGKSHPGADSDWVNQIGNNMELGFLVMKMMDAVIMECSVYSAIVVCGICLAHLFT</sequence>
<organism evidence="1 2">
    <name type="scientific">Melastoma candidum</name>
    <dbReference type="NCBI Taxonomy" id="119954"/>
    <lineage>
        <taxon>Eukaryota</taxon>
        <taxon>Viridiplantae</taxon>
        <taxon>Streptophyta</taxon>
        <taxon>Embryophyta</taxon>
        <taxon>Tracheophyta</taxon>
        <taxon>Spermatophyta</taxon>
        <taxon>Magnoliopsida</taxon>
        <taxon>eudicotyledons</taxon>
        <taxon>Gunneridae</taxon>
        <taxon>Pentapetalae</taxon>
        <taxon>rosids</taxon>
        <taxon>malvids</taxon>
        <taxon>Myrtales</taxon>
        <taxon>Melastomataceae</taxon>
        <taxon>Melastomatoideae</taxon>
        <taxon>Melastomateae</taxon>
        <taxon>Melastoma</taxon>
    </lineage>
</organism>
<name>A0ACB9RG70_9MYRT</name>
<dbReference type="EMBL" id="CM042883">
    <property type="protein sequence ID" value="KAI4377859.1"/>
    <property type="molecule type" value="Genomic_DNA"/>
</dbReference>
<keyword evidence="2" id="KW-1185">Reference proteome</keyword>
<evidence type="ECO:0000313" key="2">
    <source>
        <dbReference type="Proteomes" id="UP001057402"/>
    </source>
</evidence>
<dbReference type="Proteomes" id="UP001057402">
    <property type="component" value="Chromosome 4"/>
</dbReference>
<comment type="caution">
    <text evidence="1">The sequence shown here is derived from an EMBL/GenBank/DDBJ whole genome shotgun (WGS) entry which is preliminary data.</text>
</comment>
<proteinExistence type="predicted"/>